<gene>
    <name evidence="1" type="ORF">HYQ42_03110</name>
</gene>
<keyword evidence="2" id="KW-1185">Reference proteome</keyword>
<comment type="caution">
    <text evidence="1">The sequence shown here is derived from an EMBL/GenBank/DDBJ whole genome shotgun (WGS) entry which is preliminary data.</text>
</comment>
<evidence type="ECO:0000313" key="1">
    <source>
        <dbReference type="EMBL" id="MBG9977767.1"/>
    </source>
</evidence>
<dbReference type="Proteomes" id="UP000823401">
    <property type="component" value="Unassembled WGS sequence"/>
</dbReference>
<name>A0ABS0LI62_9LACT</name>
<dbReference type="EMBL" id="JACCEL010000005">
    <property type="protein sequence ID" value="MBG9977767.1"/>
    <property type="molecule type" value="Genomic_DNA"/>
</dbReference>
<dbReference type="RefSeq" id="WP_197103930.1">
    <property type="nucleotide sequence ID" value="NZ_JACCEL010000005.1"/>
</dbReference>
<accession>A0ABS0LI62</accession>
<reference evidence="1 2" key="1">
    <citation type="submission" date="2020-07" db="EMBL/GenBank/DDBJ databases">
        <title>Facklamia lactis sp. nov., isolated from raw milk.</title>
        <authorList>
            <person name="Doll E.V."/>
            <person name="Huptas C."/>
            <person name="Staib L."/>
            <person name="Wenning M."/>
            <person name="Scherer S."/>
        </authorList>
    </citation>
    <scope>NUCLEOTIDE SEQUENCE [LARGE SCALE GENOMIC DNA]</scope>
    <source>
        <strain evidence="1 2">DSM 104272</strain>
    </source>
</reference>
<organism evidence="1 2">
    <name type="scientific">Ruoffia tabacinasalis</name>
    <dbReference type="NCBI Taxonomy" id="87458"/>
    <lineage>
        <taxon>Bacteria</taxon>
        <taxon>Bacillati</taxon>
        <taxon>Bacillota</taxon>
        <taxon>Bacilli</taxon>
        <taxon>Lactobacillales</taxon>
        <taxon>Aerococcaceae</taxon>
        <taxon>Ruoffia</taxon>
    </lineage>
</organism>
<evidence type="ECO:0000313" key="2">
    <source>
        <dbReference type="Proteomes" id="UP000823401"/>
    </source>
</evidence>
<proteinExistence type="predicted"/>
<sequence length="95" mass="9972">MGISHKLLRKALMPMAFVMIDQTSQKVFIAASVFRVGTNISAPADNFRLHGLSVAVDPITGPLGGGAMIPTDGTVTWHGAHPDNGVQKKGISYVG</sequence>
<protein>
    <submittedName>
        <fullName evidence="1">Uncharacterized protein</fullName>
    </submittedName>
</protein>